<evidence type="ECO:0000313" key="3">
    <source>
        <dbReference type="Proteomes" id="UP000828390"/>
    </source>
</evidence>
<organism evidence="2 3">
    <name type="scientific">Dreissena polymorpha</name>
    <name type="common">Zebra mussel</name>
    <name type="synonym">Mytilus polymorpha</name>
    <dbReference type="NCBI Taxonomy" id="45954"/>
    <lineage>
        <taxon>Eukaryota</taxon>
        <taxon>Metazoa</taxon>
        <taxon>Spiralia</taxon>
        <taxon>Lophotrochozoa</taxon>
        <taxon>Mollusca</taxon>
        <taxon>Bivalvia</taxon>
        <taxon>Autobranchia</taxon>
        <taxon>Heteroconchia</taxon>
        <taxon>Euheterodonta</taxon>
        <taxon>Imparidentia</taxon>
        <taxon>Neoheterodontei</taxon>
        <taxon>Myida</taxon>
        <taxon>Dreissenoidea</taxon>
        <taxon>Dreissenidae</taxon>
        <taxon>Dreissena</taxon>
    </lineage>
</organism>
<name>A0A9D4N5L4_DREPO</name>
<comment type="caution">
    <text evidence="2">The sequence shown here is derived from an EMBL/GenBank/DDBJ whole genome shotgun (WGS) entry which is preliminary data.</text>
</comment>
<evidence type="ECO:0000259" key="1">
    <source>
        <dbReference type="PROSITE" id="PS50060"/>
    </source>
</evidence>
<dbReference type="PROSITE" id="PS50060">
    <property type="entry name" value="MAM_2"/>
    <property type="match status" value="1"/>
</dbReference>
<feature type="domain" description="MAM" evidence="1">
    <location>
        <begin position="8"/>
        <end position="54"/>
    </location>
</feature>
<proteinExistence type="predicted"/>
<reference evidence="2" key="2">
    <citation type="submission" date="2020-11" db="EMBL/GenBank/DDBJ databases">
        <authorList>
            <person name="McCartney M.A."/>
            <person name="Auch B."/>
            <person name="Kono T."/>
            <person name="Mallez S."/>
            <person name="Becker A."/>
            <person name="Gohl D.M."/>
            <person name="Silverstein K.A.T."/>
            <person name="Koren S."/>
            <person name="Bechman K.B."/>
            <person name="Herman A."/>
            <person name="Abrahante J.E."/>
            <person name="Garbe J."/>
        </authorList>
    </citation>
    <scope>NUCLEOTIDE SEQUENCE</scope>
    <source>
        <strain evidence="2">Duluth1</strain>
        <tissue evidence="2">Whole animal</tissue>
    </source>
</reference>
<dbReference type="EMBL" id="JAIWYP010000001">
    <property type="protein sequence ID" value="KAH3887679.1"/>
    <property type="molecule type" value="Genomic_DNA"/>
</dbReference>
<dbReference type="GO" id="GO:0016020">
    <property type="term" value="C:membrane"/>
    <property type="evidence" value="ECO:0007669"/>
    <property type="project" value="InterPro"/>
</dbReference>
<protein>
    <recommendedName>
        <fullName evidence="1">MAM domain-containing protein</fullName>
    </recommendedName>
</protein>
<dbReference type="Proteomes" id="UP000828390">
    <property type="component" value="Unassembled WGS sequence"/>
</dbReference>
<accession>A0A9D4N5L4</accession>
<dbReference type="AlphaFoldDB" id="A0A9D4N5L4"/>
<dbReference type="InterPro" id="IPR000998">
    <property type="entry name" value="MAM_dom"/>
</dbReference>
<reference evidence="2" key="1">
    <citation type="journal article" date="2019" name="bioRxiv">
        <title>The Genome of the Zebra Mussel, Dreissena polymorpha: A Resource for Invasive Species Research.</title>
        <authorList>
            <person name="McCartney M.A."/>
            <person name="Auch B."/>
            <person name="Kono T."/>
            <person name="Mallez S."/>
            <person name="Zhang Y."/>
            <person name="Obille A."/>
            <person name="Becker A."/>
            <person name="Abrahante J.E."/>
            <person name="Garbe J."/>
            <person name="Badalamenti J.P."/>
            <person name="Herman A."/>
            <person name="Mangelson H."/>
            <person name="Liachko I."/>
            <person name="Sullivan S."/>
            <person name="Sone E.D."/>
            <person name="Koren S."/>
            <person name="Silverstein K.A.T."/>
            <person name="Beckman K.B."/>
            <person name="Gohl D.M."/>
        </authorList>
    </citation>
    <scope>NUCLEOTIDE SEQUENCE</scope>
    <source>
        <strain evidence="2">Duluth1</strain>
        <tissue evidence="2">Whole animal</tissue>
    </source>
</reference>
<keyword evidence="3" id="KW-1185">Reference proteome</keyword>
<gene>
    <name evidence="2" type="ORF">DPMN_011697</name>
</gene>
<dbReference type="SUPFAM" id="SSF49899">
    <property type="entry name" value="Concanavalin A-like lectins/glucanases"/>
    <property type="match status" value="1"/>
</dbReference>
<evidence type="ECO:0000313" key="2">
    <source>
        <dbReference type="EMBL" id="KAH3887679.1"/>
    </source>
</evidence>
<dbReference type="InterPro" id="IPR013320">
    <property type="entry name" value="ConA-like_dom_sf"/>
</dbReference>
<dbReference type="Gene3D" id="2.60.120.200">
    <property type="match status" value="1"/>
</dbReference>
<sequence length="69" mass="7511">MVTLCFPGNCDFEGGACGWGNVRTDDDDWVLLRGNYTGDRSHLTGDHTFGANQGECWAVDKKQTASVLT</sequence>